<dbReference type="Gene3D" id="3.40.630.30">
    <property type="match status" value="1"/>
</dbReference>
<dbReference type="PANTHER" id="PTHR42919:SF8">
    <property type="entry name" value="N-ALPHA-ACETYLTRANSFERASE 50"/>
    <property type="match status" value="1"/>
</dbReference>
<evidence type="ECO:0000313" key="5">
    <source>
        <dbReference type="Proteomes" id="UP000565262"/>
    </source>
</evidence>
<keyword evidence="2" id="KW-0012">Acyltransferase</keyword>
<evidence type="ECO:0000256" key="1">
    <source>
        <dbReference type="ARBA" id="ARBA00022679"/>
    </source>
</evidence>
<accession>A0A839IW39</accession>
<protein>
    <submittedName>
        <fullName evidence="4">GNAT family N-acetyltransferase</fullName>
    </submittedName>
</protein>
<dbReference type="EMBL" id="JACJFM010000036">
    <property type="protein sequence ID" value="MBB1488844.1"/>
    <property type="molecule type" value="Genomic_DNA"/>
</dbReference>
<dbReference type="Pfam" id="PF00583">
    <property type="entry name" value="Acetyltransf_1"/>
    <property type="match status" value="1"/>
</dbReference>
<dbReference type="GO" id="GO:0016747">
    <property type="term" value="F:acyltransferase activity, transferring groups other than amino-acyl groups"/>
    <property type="evidence" value="ECO:0007669"/>
    <property type="project" value="InterPro"/>
</dbReference>
<organism evidence="4 5">
    <name type="scientific">Oceanospirillum sediminis</name>
    <dbReference type="NCBI Taxonomy" id="2760088"/>
    <lineage>
        <taxon>Bacteria</taxon>
        <taxon>Pseudomonadati</taxon>
        <taxon>Pseudomonadota</taxon>
        <taxon>Gammaproteobacteria</taxon>
        <taxon>Oceanospirillales</taxon>
        <taxon>Oceanospirillaceae</taxon>
        <taxon>Oceanospirillum</taxon>
    </lineage>
</organism>
<evidence type="ECO:0000313" key="4">
    <source>
        <dbReference type="EMBL" id="MBB1488844.1"/>
    </source>
</evidence>
<keyword evidence="5" id="KW-1185">Reference proteome</keyword>
<gene>
    <name evidence="4" type="ORF">H4O21_19730</name>
</gene>
<feature type="domain" description="N-acetyltransferase" evidence="3">
    <location>
        <begin position="1"/>
        <end position="178"/>
    </location>
</feature>
<name>A0A839IW39_9GAMM</name>
<dbReference type="CDD" id="cd04301">
    <property type="entry name" value="NAT_SF"/>
    <property type="match status" value="1"/>
</dbReference>
<dbReference type="Proteomes" id="UP000565262">
    <property type="component" value="Unassembled WGS sequence"/>
</dbReference>
<keyword evidence="1 4" id="KW-0808">Transferase</keyword>
<dbReference type="InterPro" id="IPR000182">
    <property type="entry name" value="GNAT_dom"/>
</dbReference>
<proteinExistence type="predicted"/>
<dbReference type="InterPro" id="IPR016181">
    <property type="entry name" value="Acyl_CoA_acyltransferase"/>
</dbReference>
<dbReference type="PANTHER" id="PTHR42919">
    <property type="entry name" value="N-ALPHA-ACETYLTRANSFERASE"/>
    <property type="match status" value="1"/>
</dbReference>
<dbReference type="PROSITE" id="PS51186">
    <property type="entry name" value="GNAT"/>
    <property type="match status" value="1"/>
</dbReference>
<dbReference type="RefSeq" id="WP_182810612.1">
    <property type="nucleotide sequence ID" value="NZ_JACJFM010000036.1"/>
</dbReference>
<sequence>MKIVEAAKSDLDAFFSYLDGQLSENGQGETPLFLPMSREIEAVPEPAKAKFVQGFSYQCGDAGWRKLWLAKDESGKIKGHIDLRHHSDGNRLHRVLLGMGVDSTCRKQGLGTILLEYVLAFCQEHEAIDWLDLTVLSDNLPAKNLYLKTGFNIVGEFKDQYRIDGQSVSETAMAKAVKTTDRMLRSLTSVVVSDTRGLLS</sequence>
<evidence type="ECO:0000256" key="2">
    <source>
        <dbReference type="ARBA" id="ARBA00023315"/>
    </source>
</evidence>
<dbReference type="InterPro" id="IPR051556">
    <property type="entry name" value="N-term/lysine_N-AcTrnsfr"/>
</dbReference>
<reference evidence="4 5" key="1">
    <citation type="submission" date="2020-08" db="EMBL/GenBank/DDBJ databases">
        <title>Oceanospirillum sp. nov. isolated from marine sediment.</title>
        <authorList>
            <person name="Ji X."/>
        </authorList>
    </citation>
    <scope>NUCLEOTIDE SEQUENCE [LARGE SCALE GENOMIC DNA]</scope>
    <source>
        <strain evidence="4 5">D5</strain>
    </source>
</reference>
<comment type="caution">
    <text evidence="4">The sequence shown here is derived from an EMBL/GenBank/DDBJ whole genome shotgun (WGS) entry which is preliminary data.</text>
</comment>
<dbReference type="AlphaFoldDB" id="A0A839IW39"/>
<dbReference type="SUPFAM" id="SSF55729">
    <property type="entry name" value="Acyl-CoA N-acyltransferases (Nat)"/>
    <property type="match status" value="1"/>
</dbReference>
<evidence type="ECO:0000259" key="3">
    <source>
        <dbReference type="PROSITE" id="PS51186"/>
    </source>
</evidence>